<proteinExistence type="predicted"/>
<sequence length="105" mass="12308">MAYFLHALFFKREGAPFDMTKMVAFQDATEKRYNMAFHLDETILQLTIPCLPSTEQETKDQLFAAMDEYDLHNEWPKVLIVTNNNQSDVPKEYIDGTLTRELSRE</sequence>
<name>A0A4E9E7L8_GIBZA</name>
<gene>
    <name evidence="1" type="ORF">FUG_LOCUS220779</name>
</gene>
<reference evidence="1" key="1">
    <citation type="submission" date="2019-04" db="EMBL/GenBank/DDBJ databases">
        <authorList>
            <person name="Melise S."/>
            <person name="Noan J."/>
            <person name="Okalmin O."/>
        </authorList>
    </citation>
    <scope>NUCLEOTIDE SEQUENCE</scope>
    <source>
        <strain evidence="1">FN9</strain>
    </source>
</reference>
<evidence type="ECO:0000313" key="1">
    <source>
        <dbReference type="EMBL" id="VIO56541.1"/>
    </source>
</evidence>
<dbReference type="AlphaFoldDB" id="A0A4E9E7L8"/>
<dbReference type="EMBL" id="CAAKMV010000125">
    <property type="protein sequence ID" value="VIO56541.1"/>
    <property type="molecule type" value="Genomic_DNA"/>
</dbReference>
<protein>
    <submittedName>
        <fullName evidence="1">Uncharacterized protein</fullName>
    </submittedName>
</protein>
<accession>A0A4E9E7L8</accession>
<organism evidence="1">
    <name type="scientific">Gibberella zeae</name>
    <name type="common">Wheat head blight fungus</name>
    <name type="synonym">Fusarium graminearum</name>
    <dbReference type="NCBI Taxonomy" id="5518"/>
    <lineage>
        <taxon>Eukaryota</taxon>
        <taxon>Fungi</taxon>
        <taxon>Dikarya</taxon>
        <taxon>Ascomycota</taxon>
        <taxon>Pezizomycotina</taxon>
        <taxon>Sordariomycetes</taxon>
        <taxon>Hypocreomycetidae</taxon>
        <taxon>Hypocreales</taxon>
        <taxon>Nectriaceae</taxon>
        <taxon>Fusarium</taxon>
    </lineage>
</organism>